<comment type="caution">
    <text evidence="4">The sequence shown here is derived from an EMBL/GenBank/DDBJ whole genome shotgun (WGS) entry which is preliminary data.</text>
</comment>
<keyword evidence="2" id="KW-0067">ATP-binding</keyword>
<keyword evidence="4" id="KW-0436">Ligase</keyword>
<dbReference type="Gene3D" id="3.30.1490.20">
    <property type="entry name" value="ATP-grasp fold, A domain"/>
    <property type="match status" value="1"/>
</dbReference>
<dbReference type="InterPro" id="IPR032875">
    <property type="entry name" value="Succ_CoA_lig_flav_dom"/>
</dbReference>
<dbReference type="Gene3D" id="3.40.50.720">
    <property type="entry name" value="NAD(P)-binding Rossmann-like Domain"/>
    <property type="match status" value="1"/>
</dbReference>
<dbReference type="Proteomes" id="UP001589789">
    <property type="component" value="Unassembled WGS sequence"/>
</dbReference>
<keyword evidence="1" id="KW-0816">Tricarboxylic acid cycle</keyword>
<dbReference type="EMBL" id="JBHLVZ010000074">
    <property type="protein sequence ID" value="MFC0387974.1"/>
    <property type="molecule type" value="Genomic_DNA"/>
</dbReference>
<evidence type="ECO:0000313" key="5">
    <source>
        <dbReference type="Proteomes" id="UP001589789"/>
    </source>
</evidence>
<keyword evidence="2" id="KW-0547">Nucleotide-binding</keyword>
<dbReference type="RefSeq" id="WP_377053941.1">
    <property type="nucleotide sequence ID" value="NZ_JBHLVZ010000074.1"/>
</dbReference>
<reference evidence="4 5" key="1">
    <citation type="submission" date="2024-09" db="EMBL/GenBank/DDBJ databases">
        <authorList>
            <person name="Sun Q."/>
            <person name="Mori K."/>
        </authorList>
    </citation>
    <scope>NUCLEOTIDE SEQUENCE [LARGE SCALE GENOMIC DNA]</scope>
    <source>
        <strain evidence="4 5">CCM 7468</strain>
    </source>
</reference>
<dbReference type="GO" id="GO:0016874">
    <property type="term" value="F:ligase activity"/>
    <property type="evidence" value="ECO:0007669"/>
    <property type="project" value="UniProtKB-KW"/>
</dbReference>
<dbReference type="InterPro" id="IPR003781">
    <property type="entry name" value="CoA-bd"/>
</dbReference>
<organism evidence="4 5">
    <name type="scientific">Muricoccus vinaceus</name>
    <dbReference type="NCBI Taxonomy" id="424704"/>
    <lineage>
        <taxon>Bacteria</taxon>
        <taxon>Pseudomonadati</taxon>
        <taxon>Pseudomonadota</taxon>
        <taxon>Alphaproteobacteria</taxon>
        <taxon>Acetobacterales</taxon>
        <taxon>Roseomonadaceae</taxon>
        <taxon>Muricoccus</taxon>
    </lineage>
</organism>
<dbReference type="SMART" id="SM00881">
    <property type="entry name" value="CoA_binding"/>
    <property type="match status" value="1"/>
</dbReference>
<dbReference type="PANTHER" id="PTHR42793">
    <property type="entry name" value="COA BINDING DOMAIN CONTAINING PROTEIN"/>
    <property type="match status" value="1"/>
</dbReference>
<evidence type="ECO:0000256" key="2">
    <source>
        <dbReference type="PROSITE-ProRule" id="PRU00409"/>
    </source>
</evidence>
<sequence>MADGGTGAEFSSLNPMMAPRSVAVIGASDEPTRIGGRPLSYMIARGFAGPVWPVNPKRDRVQGLPAFPDVASLPGVPDAAIVAVPGALAEAAVDALGRRGCPAAIVFTAGFAEVDEAGRAAQERLVSIARGHGMRLLGPNCLGLFNAPLGYFPIFTSSFENGWPAEPLAGRGRVGIASQSGAYGTHLFGAARARGIATPVLVTTGNEAEVTLGDVIGWMAEDEGIEVIAAYSEGVREGPRFLQALEAARRAGKPVVMMKVGRSPLGAHAAQSHTASIAGDDAVTGVVLEEFGVHRARNTEELLDVAYAATPRIYPVANTLGVVSISGGAGVMISDVAEEQGLAMPPMPEAAQARLRGLIPFSNPANPVDCTAQVFNDMSLVGAFARGMVEDGGYTSLIAFFTQVGASPSLAPKLRAELNRVREDHPDRLWVLSVLAPPERVREYEADGYLVFEDPSRAVVALAAQGRFGAAFARPARAAVPLPEVTLPDTAPDEAGAKRLLEAAGVPAVPEVATEGVEAAVEAARGIGFPVVMKLLSPDILHKSEVGGVLLGVADEAAVRAGYERLMANAAVNAPGARITGILVARQVGGAVEVALGIARDPVFGPVAMVGLGGVFIEILRDVALRRCPVDVAEAEAMIRSLRGFPLLDGARGRPRADVAALARALSSLSAFAAAAGERLVSVDVNPMLVLPEGQGAWAADAVIELG</sequence>
<dbReference type="InterPro" id="IPR013815">
    <property type="entry name" value="ATP_grasp_subdomain_1"/>
</dbReference>
<dbReference type="InterPro" id="IPR011761">
    <property type="entry name" value="ATP-grasp"/>
</dbReference>
<dbReference type="Pfam" id="PF13549">
    <property type="entry name" value="ATP-grasp_5"/>
    <property type="match status" value="1"/>
</dbReference>
<gene>
    <name evidence="4" type="ORF">ACFFIC_20870</name>
</gene>
<dbReference type="InterPro" id="IPR016102">
    <property type="entry name" value="Succinyl-CoA_synth-like"/>
</dbReference>
<dbReference type="Gene3D" id="3.40.50.261">
    <property type="entry name" value="Succinyl-CoA synthetase domains"/>
    <property type="match status" value="2"/>
</dbReference>
<dbReference type="SUPFAM" id="SSF56059">
    <property type="entry name" value="Glutathione synthetase ATP-binding domain-like"/>
    <property type="match status" value="1"/>
</dbReference>
<dbReference type="Pfam" id="PF13380">
    <property type="entry name" value="CoA_binding_2"/>
    <property type="match status" value="1"/>
</dbReference>
<name>A0ABV6IXI6_9PROT</name>
<evidence type="ECO:0000259" key="3">
    <source>
        <dbReference type="PROSITE" id="PS50975"/>
    </source>
</evidence>
<dbReference type="SUPFAM" id="SSF51735">
    <property type="entry name" value="NAD(P)-binding Rossmann-fold domains"/>
    <property type="match status" value="1"/>
</dbReference>
<dbReference type="Pfam" id="PF13607">
    <property type="entry name" value="Succ_CoA_lig"/>
    <property type="match status" value="1"/>
</dbReference>
<dbReference type="Gene3D" id="3.30.470.20">
    <property type="entry name" value="ATP-grasp fold, B domain"/>
    <property type="match status" value="1"/>
</dbReference>
<proteinExistence type="predicted"/>
<dbReference type="PANTHER" id="PTHR42793:SF4">
    <property type="entry name" value="BLL6376 PROTEIN"/>
    <property type="match status" value="1"/>
</dbReference>
<evidence type="ECO:0000256" key="1">
    <source>
        <dbReference type="ARBA" id="ARBA00022532"/>
    </source>
</evidence>
<dbReference type="InterPro" id="IPR036291">
    <property type="entry name" value="NAD(P)-bd_dom_sf"/>
</dbReference>
<keyword evidence="5" id="KW-1185">Reference proteome</keyword>
<accession>A0ABV6IXI6</accession>
<dbReference type="PROSITE" id="PS50975">
    <property type="entry name" value="ATP_GRASP"/>
    <property type="match status" value="1"/>
</dbReference>
<protein>
    <submittedName>
        <fullName evidence="4">Acetate--CoA ligase family protein</fullName>
    </submittedName>
</protein>
<feature type="domain" description="ATP-grasp" evidence="3">
    <location>
        <begin position="498"/>
        <end position="534"/>
    </location>
</feature>
<evidence type="ECO:0000313" key="4">
    <source>
        <dbReference type="EMBL" id="MFC0387974.1"/>
    </source>
</evidence>
<dbReference type="SUPFAM" id="SSF52210">
    <property type="entry name" value="Succinyl-CoA synthetase domains"/>
    <property type="match status" value="2"/>
</dbReference>